<evidence type="ECO:0008006" key="3">
    <source>
        <dbReference type="Google" id="ProtNLM"/>
    </source>
</evidence>
<sequence>MSPNARSCTVVTMVAVEADAKRFLVEWYGSQSCATSIGETADRLNSRATDLASNGKQVRLLTAMAVPTDDYAFGVFAAESAELVAQVCHDAGAPPERISAAVGWVSP</sequence>
<dbReference type="AlphaFoldDB" id="A0A7I7NVA1"/>
<name>A0A7I7NVA1_9MYCO</name>
<dbReference type="Proteomes" id="UP000466632">
    <property type="component" value="Chromosome"/>
</dbReference>
<protein>
    <recommendedName>
        <fullName evidence="3">DUF4242 domain-containing protein</fullName>
    </recommendedName>
</protein>
<gene>
    <name evidence="1" type="ORF">MSEO_10420</name>
</gene>
<evidence type="ECO:0000313" key="1">
    <source>
        <dbReference type="EMBL" id="BBY00543.1"/>
    </source>
</evidence>
<accession>A0A7I7NVA1</accession>
<organism evidence="1 2">
    <name type="scientific">Mycobacterium seoulense</name>
    <dbReference type="NCBI Taxonomy" id="386911"/>
    <lineage>
        <taxon>Bacteria</taxon>
        <taxon>Bacillati</taxon>
        <taxon>Actinomycetota</taxon>
        <taxon>Actinomycetes</taxon>
        <taxon>Mycobacteriales</taxon>
        <taxon>Mycobacteriaceae</taxon>
        <taxon>Mycobacterium</taxon>
    </lineage>
</organism>
<dbReference type="EMBL" id="AP022582">
    <property type="protein sequence ID" value="BBY00543.1"/>
    <property type="molecule type" value="Genomic_DNA"/>
</dbReference>
<proteinExistence type="predicted"/>
<reference evidence="1 2" key="1">
    <citation type="journal article" date="2019" name="Emerg. Microbes Infect.">
        <title>Comprehensive subspecies identification of 175 nontuberculous mycobacteria species based on 7547 genomic profiles.</title>
        <authorList>
            <person name="Matsumoto Y."/>
            <person name="Kinjo T."/>
            <person name="Motooka D."/>
            <person name="Nabeya D."/>
            <person name="Jung N."/>
            <person name="Uechi K."/>
            <person name="Horii T."/>
            <person name="Iida T."/>
            <person name="Fujita J."/>
            <person name="Nakamura S."/>
        </authorList>
    </citation>
    <scope>NUCLEOTIDE SEQUENCE [LARGE SCALE GENOMIC DNA]</scope>
    <source>
        <strain evidence="1 2">JCM 16018</strain>
    </source>
</reference>
<keyword evidence="2" id="KW-1185">Reference proteome</keyword>
<dbReference type="KEGG" id="mseo:MSEO_10420"/>
<evidence type="ECO:0000313" key="2">
    <source>
        <dbReference type="Proteomes" id="UP000466632"/>
    </source>
</evidence>